<organism evidence="2 3">
    <name type="scientific">Acetivibrio ethanolgignens</name>
    <dbReference type="NCBI Taxonomy" id="290052"/>
    <lineage>
        <taxon>Bacteria</taxon>
        <taxon>Bacillati</taxon>
        <taxon>Bacillota</taxon>
        <taxon>Clostridia</taxon>
        <taxon>Eubacteriales</taxon>
        <taxon>Oscillospiraceae</taxon>
        <taxon>Acetivibrio</taxon>
    </lineage>
</organism>
<protein>
    <submittedName>
        <fullName evidence="2">Uncharacterized protein</fullName>
    </submittedName>
</protein>
<dbReference type="Proteomes" id="UP000054874">
    <property type="component" value="Unassembled WGS sequence"/>
</dbReference>
<dbReference type="GO" id="GO:0003677">
    <property type="term" value="F:DNA binding"/>
    <property type="evidence" value="ECO:0007669"/>
    <property type="project" value="UniProtKB-KW"/>
</dbReference>
<gene>
    <name evidence="2" type="ORF">ASU35_01245</name>
</gene>
<evidence type="ECO:0000256" key="1">
    <source>
        <dbReference type="ARBA" id="ARBA00023125"/>
    </source>
</evidence>
<name>A0A0V8QGK8_9FIRM</name>
<dbReference type="STRING" id="290052.ASU35_01245"/>
<keyword evidence="1" id="KW-0238">DNA-binding</keyword>
<dbReference type="AlphaFoldDB" id="A0A0V8QGK8"/>
<dbReference type="EMBL" id="LNAM01000112">
    <property type="protein sequence ID" value="KSV59648.1"/>
    <property type="molecule type" value="Genomic_DNA"/>
</dbReference>
<dbReference type="OrthoDB" id="9801717at2"/>
<proteinExistence type="predicted"/>
<dbReference type="Gene3D" id="1.10.150.130">
    <property type="match status" value="1"/>
</dbReference>
<sequence>MKLPNGFGSVYKLSGNRRNPYVAKKTSGWEIDEKTGKSKQVYTVIGYYPTRKEALTALAEFNANPYDVNAAKVTFEDIYERWSAEHYPTVSHSNVQGYKAAWNLCGKIARMRFVDVKLDHLQMIVDESGKNYPTLRKLKVLFGLMYKYAIIHEVIPKERNLVEYVNIKGAGNPNAYNRKPFSKSEVSRVWDAYKSNVYYTVVLMLLYTG</sequence>
<dbReference type="SUPFAM" id="SSF56349">
    <property type="entry name" value="DNA breaking-rejoining enzymes"/>
    <property type="match status" value="1"/>
</dbReference>
<comment type="caution">
    <text evidence="2">The sequence shown here is derived from an EMBL/GenBank/DDBJ whole genome shotgun (WGS) entry which is preliminary data.</text>
</comment>
<keyword evidence="3" id="KW-1185">Reference proteome</keyword>
<evidence type="ECO:0000313" key="2">
    <source>
        <dbReference type="EMBL" id="KSV59648.1"/>
    </source>
</evidence>
<evidence type="ECO:0000313" key="3">
    <source>
        <dbReference type="Proteomes" id="UP000054874"/>
    </source>
</evidence>
<dbReference type="InterPro" id="IPR011010">
    <property type="entry name" value="DNA_brk_join_enz"/>
</dbReference>
<accession>A0A0V8QGK8</accession>
<dbReference type="InterPro" id="IPR010998">
    <property type="entry name" value="Integrase_recombinase_N"/>
</dbReference>
<reference evidence="2 3" key="1">
    <citation type="submission" date="2015-11" db="EMBL/GenBank/DDBJ databases">
        <title>Butyribacter intestini gen. nov., sp. nov., a butyric acid-producing bacterium of the family Lachnospiraceae isolated from the human faeces.</title>
        <authorList>
            <person name="Zou Y."/>
            <person name="Xue W."/>
            <person name="Luo G."/>
            <person name="Lv M."/>
        </authorList>
    </citation>
    <scope>NUCLEOTIDE SEQUENCE [LARGE SCALE GENOMIC DNA]</scope>
    <source>
        <strain evidence="2 3">ACET-33324</strain>
    </source>
</reference>
<dbReference type="RefSeq" id="WP_058352178.1">
    <property type="nucleotide sequence ID" value="NZ_CABMMD010000112.1"/>
</dbReference>